<dbReference type="InterPro" id="IPR029044">
    <property type="entry name" value="Nucleotide-diphossugar_trans"/>
</dbReference>
<accession>A0A2G1BP69</accession>
<name>A0A2G1BP69_9FLAO</name>
<dbReference type="AlphaFoldDB" id="A0A2G1BP69"/>
<protein>
    <submittedName>
        <fullName evidence="1">Uncharacterized protein</fullName>
    </submittedName>
</protein>
<gene>
    <name evidence="1" type="ORF">CSC81_18390</name>
</gene>
<organism evidence="1 2">
    <name type="scientific">Tenacibaculum discolor</name>
    <dbReference type="NCBI Taxonomy" id="361581"/>
    <lineage>
        <taxon>Bacteria</taxon>
        <taxon>Pseudomonadati</taxon>
        <taxon>Bacteroidota</taxon>
        <taxon>Flavobacteriia</taxon>
        <taxon>Flavobacteriales</taxon>
        <taxon>Flavobacteriaceae</taxon>
        <taxon>Tenacibaculum</taxon>
    </lineage>
</organism>
<dbReference type="EMBL" id="PDUU01001000">
    <property type="protein sequence ID" value="PHN95830.1"/>
    <property type="molecule type" value="Genomic_DNA"/>
</dbReference>
<proteinExistence type="predicted"/>
<reference evidence="1 2" key="1">
    <citation type="journal article" date="2016" name="Nat. Commun.">
        <title>Microbial interactions lead to rapid micro-scale successions on model marine particles.</title>
        <authorList>
            <person name="Datta M.S."/>
            <person name="Sliwerska E."/>
            <person name="Gore J."/>
            <person name="Polz M.F."/>
            <person name="Cordero O.X."/>
        </authorList>
    </citation>
    <scope>NUCLEOTIDE SEQUENCE [LARGE SCALE GENOMIC DNA]</scope>
    <source>
        <strain evidence="1 2">4G03</strain>
    </source>
</reference>
<evidence type="ECO:0000313" key="2">
    <source>
        <dbReference type="Proteomes" id="UP000222163"/>
    </source>
</evidence>
<comment type="caution">
    <text evidence="1">The sequence shown here is derived from an EMBL/GenBank/DDBJ whole genome shotgun (WGS) entry which is preliminary data.</text>
</comment>
<evidence type="ECO:0000313" key="1">
    <source>
        <dbReference type="EMBL" id="PHN95830.1"/>
    </source>
</evidence>
<dbReference type="Gene3D" id="3.90.550.10">
    <property type="entry name" value="Spore Coat Polysaccharide Biosynthesis Protein SpsA, Chain A"/>
    <property type="match status" value="1"/>
</dbReference>
<sequence length="102" mass="11560">MLPANTPMLKADTLRKVAEAMTTQSVVYPQYRKIPGNPIGFSSEFFSELIRMQTERDFARLIARYPAQGIDVDDPGVLISDQLTRQFSPSLPQEHSQSQILY</sequence>
<dbReference type="Proteomes" id="UP000222163">
    <property type="component" value="Unassembled WGS sequence"/>
</dbReference>